<keyword evidence="4" id="KW-1185">Reference proteome</keyword>
<accession>A0ABU0ZWN8</accession>
<dbReference type="EMBL" id="JAVHUY010000061">
    <property type="protein sequence ID" value="MDQ7910734.1"/>
    <property type="molecule type" value="Genomic_DNA"/>
</dbReference>
<dbReference type="InterPro" id="IPR014729">
    <property type="entry name" value="Rossmann-like_a/b/a_fold"/>
</dbReference>
<protein>
    <submittedName>
        <fullName evidence="3">Universal stress protein</fullName>
    </submittedName>
</protein>
<gene>
    <name evidence="3" type="ORF">RB614_40185</name>
</gene>
<dbReference type="Proteomes" id="UP001230908">
    <property type="component" value="Unassembled WGS sequence"/>
</dbReference>
<sequence length="290" mass="29686">MSDAVPPIVVGFDASDGADAALNWAMAEGARTGTPVVVVYAFDWPTSSAIAGLAPTAWPDHGAHDEADRVLAAALSKARESHSGVPVAGAVVPGAASAVLVQRSRGARLVVLGGRGAGGFADQLIGSTSIGVSAHAHCPVVVVRGSEPAPGAPVVVGVDDSDYAQLAAEFAFAAAASRGTSLRVIRSWEPPSARWRPSGYNPDAQIAAQHEETAEFVAAWRDKYPRVTASIHVVAGRPAEALIEASRGAQLAVVGSRGRGGFRGLLLGSVSQQLLYHAECPVAIVRSLPD</sequence>
<dbReference type="PANTHER" id="PTHR46553">
    <property type="entry name" value="ADENINE NUCLEOTIDE ALPHA HYDROLASES-LIKE SUPERFAMILY PROTEIN"/>
    <property type="match status" value="1"/>
</dbReference>
<dbReference type="InterPro" id="IPR006016">
    <property type="entry name" value="UspA"/>
</dbReference>
<comment type="similarity">
    <text evidence="1">Belongs to the universal stress protein A family.</text>
</comment>
<evidence type="ECO:0000259" key="2">
    <source>
        <dbReference type="Pfam" id="PF00582"/>
    </source>
</evidence>
<organism evidence="3 4">
    <name type="scientific">Phytohabitans maris</name>
    <dbReference type="NCBI Taxonomy" id="3071409"/>
    <lineage>
        <taxon>Bacteria</taxon>
        <taxon>Bacillati</taxon>
        <taxon>Actinomycetota</taxon>
        <taxon>Actinomycetes</taxon>
        <taxon>Micromonosporales</taxon>
        <taxon>Micromonosporaceae</taxon>
    </lineage>
</organism>
<dbReference type="RefSeq" id="WP_308717976.1">
    <property type="nucleotide sequence ID" value="NZ_JAVHUY010000061.1"/>
</dbReference>
<dbReference type="Pfam" id="PF00582">
    <property type="entry name" value="Usp"/>
    <property type="match status" value="2"/>
</dbReference>
<comment type="caution">
    <text evidence="3">The sequence shown here is derived from an EMBL/GenBank/DDBJ whole genome shotgun (WGS) entry which is preliminary data.</text>
</comment>
<name>A0ABU0ZWN8_9ACTN</name>
<proteinExistence type="inferred from homology"/>
<evidence type="ECO:0000256" key="1">
    <source>
        <dbReference type="ARBA" id="ARBA00008791"/>
    </source>
</evidence>
<reference evidence="3 4" key="1">
    <citation type="submission" date="2023-08" db="EMBL/GenBank/DDBJ databases">
        <title>Phytohabitans sansha sp. nov., isolated from marine sediment.</title>
        <authorList>
            <person name="Zhao Y."/>
            <person name="Yi K."/>
        </authorList>
    </citation>
    <scope>NUCLEOTIDE SEQUENCE [LARGE SCALE GENOMIC DNA]</scope>
    <source>
        <strain evidence="3 4">ZYX-F-186</strain>
    </source>
</reference>
<feature type="domain" description="UspA" evidence="2">
    <location>
        <begin position="154"/>
        <end position="286"/>
    </location>
</feature>
<dbReference type="SUPFAM" id="SSF52402">
    <property type="entry name" value="Adenine nucleotide alpha hydrolases-like"/>
    <property type="match status" value="2"/>
</dbReference>
<dbReference type="Gene3D" id="3.40.50.620">
    <property type="entry name" value="HUPs"/>
    <property type="match status" value="2"/>
</dbReference>
<dbReference type="PRINTS" id="PR01438">
    <property type="entry name" value="UNVRSLSTRESS"/>
</dbReference>
<feature type="domain" description="UspA" evidence="2">
    <location>
        <begin position="7"/>
        <end position="144"/>
    </location>
</feature>
<dbReference type="PANTHER" id="PTHR46553:SF3">
    <property type="entry name" value="ADENINE NUCLEOTIDE ALPHA HYDROLASES-LIKE SUPERFAMILY PROTEIN"/>
    <property type="match status" value="1"/>
</dbReference>
<evidence type="ECO:0000313" key="3">
    <source>
        <dbReference type="EMBL" id="MDQ7910734.1"/>
    </source>
</evidence>
<dbReference type="InterPro" id="IPR006015">
    <property type="entry name" value="Universal_stress_UspA"/>
</dbReference>
<evidence type="ECO:0000313" key="4">
    <source>
        <dbReference type="Proteomes" id="UP001230908"/>
    </source>
</evidence>